<sequence length="161" mass="17408">MDRRTFLKTAALGAMVAGITREAAAAAEKYFPVKADQSLFAAINRAKDPAKKSPLEQKHVPVIKAPPSVKAGEPFTVEVTVGEVVHPMGPPHWIQFIELNVGNEPAGRVDMHPRGFLNPKVTFTVVVPKEAAPAGKITLLAFERCNLHGYWEGSLDVTVTS</sequence>
<keyword evidence="3" id="KW-0479">Metal-binding</keyword>
<evidence type="ECO:0000256" key="6">
    <source>
        <dbReference type="ARBA" id="ARBA00023004"/>
    </source>
</evidence>
<evidence type="ECO:0000256" key="4">
    <source>
        <dbReference type="ARBA" id="ARBA00022982"/>
    </source>
</evidence>
<dbReference type="CDD" id="cd03172">
    <property type="entry name" value="SORL_classII"/>
    <property type="match status" value="1"/>
</dbReference>
<comment type="similarity">
    <text evidence="1">Belongs to the desulfoferrodoxin family.</text>
</comment>
<keyword evidence="10" id="KW-1185">Reference proteome</keyword>
<evidence type="ECO:0000313" key="9">
    <source>
        <dbReference type="EMBL" id="QSV45971.1"/>
    </source>
</evidence>
<keyword evidence="6" id="KW-0408">Iron</keyword>
<dbReference type="InterPro" id="IPR036073">
    <property type="entry name" value="Desulfoferrodoxin_Fe-bd_dom_sf"/>
</dbReference>
<evidence type="ECO:0000259" key="8">
    <source>
        <dbReference type="Pfam" id="PF01880"/>
    </source>
</evidence>
<organism evidence="9 10">
    <name type="scientific">Geobacter benzoatilyticus</name>
    <dbReference type="NCBI Taxonomy" id="2815309"/>
    <lineage>
        <taxon>Bacteria</taxon>
        <taxon>Pseudomonadati</taxon>
        <taxon>Thermodesulfobacteriota</taxon>
        <taxon>Desulfuromonadia</taxon>
        <taxon>Geobacterales</taxon>
        <taxon>Geobacteraceae</taxon>
        <taxon>Geobacter</taxon>
    </lineage>
</organism>
<dbReference type="InterPro" id="IPR006311">
    <property type="entry name" value="TAT_signal"/>
</dbReference>
<dbReference type="Gene3D" id="2.60.40.730">
    <property type="entry name" value="SOR catalytic domain"/>
    <property type="match status" value="1"/>
</dbReference>
<evidence type="ECO:0000256" key="2">
    <source>
        <dbReference type="ARBA" id="ARBA00022448"/>
    </source>
</evidence>
<keyword evidence="2" id="KW-0813">Transport</keyword>
<keyword evidence="7" id="KW-0411">Iron-sulfur</keyword>
<keyword evidence="4" id="KW-0249">Electron transport</keyword>
<feature type="domain" description="Desulfoferrodoxin ferrous iron-binding" evidence="8">
    <location>
        <begin position="54"/>
        <end position="153"/>
    </location>
</feature>
<name>A0ABX7Q3E1_9BACT</name>
<evidence type="ECO:0000256" key="7">
    <source>
        <dbReference type="ARBA" id="ARBA00023014"/>
    </source>
</evidence>
<evidence type="ECO:0000313" key="10">
    <source>
        <dbReference type="Proteomes" id="UP000663651"/>
    </source>
</evidence>
<dbReference type="SUPFAM" id="SSF49367">
    <property type="entry name" value="Superoxide reductase-like"/>
    <property type="match status" value="1"/>
</dbReference>
<dbReference type="Pfam" id="PF01880">
    <property type="entry name" value="Desulfoferrodox"/>
    <property type="match status" value="1"/>
</dbReference>
<proteinExistence type="inferred from homology"/>
<evidence type="ECO:0000256" key="1">
    <source>
        <dbReference type="ARBA" id="ARBA00005941"/>
    </source>
</evidence>
<protein>
    <submittedName>
        <fullName evidence="9">Desulfoferrodoxin</fullName>
    </submittedName>
</protein>
<dbReference type="RefSeq" id="WP_207163760.1">
    <property type="nucleotide sequence ID" value="NZ_CP071382.1"/>
</dbReference>
<evidence type="ECO:0000256" key="3">
    <source>
        <dbReference type="ARBA" id="ARBA00022723"/>
    </source>
</evidence>
<evidence type="ECO:0000256" key="5">
    <source>
        <dbReference type="ARBA" id="ARBA00023002"/>
    </source>
</evidence>
<dbReference type="Proteomes" id="UP000663651">
    <property type="component" value="Chromosome"/>
</dbReference>
<keyword evidence="5" id="KW-0560">Oxidoreductase</keyword>
<reference evidence="9 10" key="1">
    <citation type="submission" date="2021-03" db="EMBL/GenBank/DDBJ databases">
        <title>Geobacter metallireducens gen. nov. sp. nov., a microorganism capable of coupling the complete oxidation of organic compounds to the reduction of iron and other metals.</title>
        <authorList>
            <person name="Li Y."/>
        </authorList>
    </citation>
    <scope>NUCLEOTIDE SEQUENCE [LARGE SCALE GENOMIC DNA]</scope>
    <source>
        <strain evidence="9 10">Jerry-YX</strain>
    </source>
</reference>
<dbReference type="PROSITE" id="PS51318">
    <property type="entry name" value="TAT"/>
    <property type="match status" value="1"/>
</dbReference>
<dbReference type="EMBL" id="CP071382">
    <property type="protein sequence ID" value="QSV45971.1"/>
    <property type="molecule type" value="Genomic_DNA"/>
</dbReference>
<dbReference type="PANTHER" id="PTHR36541:SF1">
    <property type="entry name" value="SUPEROXIDE REDUCTASE-RELATED"/>
    <property type="match status" value="1"/>
</dbReference>
<dbReference type="InterPro" id="IPR051233">
    <property type="entry name" value="Desulfoferrodoxin_SOR"/>
</dbReference>
<accession>A0ABX7Q3E1</accession>
<dbReference type="InterPro" id="IPR002742">
    <property type="entry name" value="Desulfoferrodoxin_Fe-bd_dom"/>
</dbReference>
<gene>
    <name evidence="9" type="ORF">JZM60_01355</name>
</gene>
<dbReference type="PANTHER" id="PTHR36541">
    <property type="entry name" value="SUPEROXIDE REDUCTASE-RELATED"/>
    <property type="match status" value="1"/>
</dbReference>